<feature type="domain" description="Peptidase M13 N-terminal" evidence="9">
    <location>
        <begin position="13"/>
        <end position="289"/>
    </location>
</feature>
<evidence type="ECO:0000256" key="2">
    <source>
        <dbReference type="ARBA" id="ARBA00007357"/>
    </source>
</evidence>
<dbReference type="PROSITE" id="PS51885">
    <property type="entry name" value="NEPRILYSIN"/>
    <property type="match status" value="1"/>
</dbReference>
<dbReference type="PANTHER" id="PTHR11733:SF167">
    <property type="entry name" value="FI17812P1-RELATED"/>
    <property type="match status" value="1"/>
</dbReference>
<dbReference type="OrthoDB" id="6475849at2759"/>
<dbReference type="GO" id="GO:0016485">
    <property type="term" value="P:protein processing"/>
    <property type="evidence" value="ECO:0007669"/>
    <property type="project" value="TreeGrafter"/>
</dbReference>
<evidence type="ECO:0000313" key="10">
    <source>
        <dbReference type="EMBL" id="PIO66087.1"/>
    </source>
</evidence>
<feature type="non-terminal residue" evidence="10">
    <location>
        <position position="1"/>
    </location>
</feature>
<dbReference type="Gene3D" id="3.40.390.10">
    <property type="entry name" value="Collagenase (Catalytic Domain)"/>
    <property type="match status" value="1"/>
</dbReference>
<dbReference type="Gene3D" id="1.10.1380.10">
    <property type="entry name" value="Neutral endopeptidase , domain2"/>
    <property type="match status" value="1"/>
</dbReference>
<protein>
    <submittedName>
        <fullName evidence="10">Peptidase family M13</fullName>
    </submittedName>
</protein>
<feature type="domain" description="Peptidase M13 C-terminal" evidence="8">
    <location>
        <begin position="297"/>
        <end position="386"/>
    </location>
</feature>
<evidence type="ECO:0000256" key="4">
    <source>
        <dbReference type="ARBA" id="ARBA00022723"/>
    </source>
</evidence>
<sequence>ANYLNNMKPKVDPCKDFYSFACGSFATNRVVPEHEKKINVLFEMEREHKLHLKDILEDTSAEEESKAMTLSRTYYNSCMDEEAQAELGTLPMLSLISHMGGWELLTNARFDAADYHWEATAGRLQIYGVDGLIRVFVQRGFEDSDAQLIMLGPPKLFLEKKKFYRGAPSTNAYLSYYRQYITNVLKMLGADMDDDSAGIEYQVNDIIDLERRIANLSTFDGIRNHSALDNLMTYGELRERYPEIHWNLFFNEELLANLGTIDDNVTLNLYDLGYFEGLSALVKSKPLNNLLPVSAKQSRVKVAVDGRSSIGENIADNGGMRLAYEAYKMRRSRESNLTRVLPGLAEWTAEQLFFIAYANVWCEVVKTSSVNYLMDTDVHPLGMFRKISTGPDISSIGGVTG</sequence>
<dbReference type="Proteomes" id="UP000230423">
    <property type="component" value="Unassembled WGS sequence"/>
</dbReference>
<evidence type="ECO:0000259" key="8">
    <source>
        <dbReference type="Pfam" id="PF01431"/>
    </source>
</evidence>
<dbReference type="GO" id="GO:0004222">
    <property type="term" value="F:metalloendopeptidase activity"/>
    <property type="evidence" value="ECO:0007669"/>
    <property type="project" value="InterPro"/>
</dbReference>
<dbReference type="SUPFAM" id="SSF55486">
    <property type="entry name" value="Metalloproteases ('zincins'), catalytic domain"/>
    <property type="match status" value="2"/>
</dbReference>
<reference evidence="10 11" key="1">
    <citation type="submission" date="2015-09" db="EMBL/GenBank/DDBJ databases">
        <title>Draft genome of the parasitic nematode Teladorsagia circumcincta isolate WARC Sus (inbred).</title>
        <authorList>
            <person name="Mitreva M."/>
        </authorList>
    </citation>
    <scope>NUCLEOTIDE SEQUENCE [LARGE SCALE GENOMIC DNA]</scope>
    <source>
        <strain evidence="10 11">S</strain>
    </source>
</reference>
<comment type="similarity">
    <text evidence="2">Belongs to the peptidase M13 family.</text>
</comment>
<gene>
    <name evidence="10" type="ORF">TELCIR_12214</name>
</gene>
<evidence type="ECO:0000259" key="9">
    <source>
        <dbReference type="Pfam" id="PF05649"/>
    </source>
</evidence>
<evidence type="ECO:0000256" key="3">
    <source>
        <dbReference type="ARBA" id="ARBA00022670"/>
    </source>
</evidence>
<evidence type="ECO:0000256" key="6">
    <source>
        <dbReference type="ARBA" id="ARBA00022833"/>
    </source>
</evidence>
<dbReference type="PANTHER" id="PTHR11733">
    <property type="entry name" value="ZINC METALLOPROTEASE FAMILY M13 NEPRILYSIN-RELATED"/>
    <property type="match status" value="1"/>
</dbReference>
<keyword evidence="5" id="KW-0378">Hydrolase</keyword>
<dbReference type="GO" id="GO:0046872">
    <property type="term" value="F:metal ion binding"/>
    <property type="evidence" value="ECO:0007669"/>
    <property type="project" value="UniProtKB-KW"/>
</dbReference>
<evidence type="ECO:0000256" key="7">
    <source>
        <dbReference type="ARBA" id="ARBA00023049"/>
    </source>
</evidence>
<dbReference type="Pfam" id="PF05649">
    <property type="entry name" value="Peptidase_M13_N"/>
    <property type="match status" value="1"/>
</dbReference>
<organism evidence="10 11">
    <name type="scientific">Teladorsagia circumcincta</name>
    <name type="common">Brown stomach worm</name>
    <name type="synonym">Ostertagia circumcincta</name>
    <dbReference type="NCBI Taxonomy" id="45464"/>
    <lineage>
        <taxon>Eukaryota</taxon>
        <taxon>Metazoa</taxon>
        <taxon>Ecdysozoa</taxon>
        <taxon>Nematoda</taxon>
        <taxon>Chromadorea</taxon>
        <taxon>Rhabditida</taxon>
        <taxon>Rhabditina</taxon>
        <taxon>Rhabditomorpha</taxon>
        <taxon>Strongyloidea</taxon>
        <taxon>Trichostrongylidae</taxon>
        <taxon>Teladorsagia</taxon>
    </lineage>
</organism>
<accession>A0A2G9U735</accession>
<keyword evidence="11" id="KW-1185">Reference proteome</keyword>
<evidence type="ECO:0000256" key="1">
    <source>
        <dbReference type="ARBA" id="ARBA00001947"/>
    </source>
</evidence>
<feature type="non-terminal residue" evidence="10">
    <location>
        <position position="401"/>
    </location>
</feature>
<name>A0A2G9U735_TELCI</name>
<keyword evidence="7" id="KW-0482">Metalloprotease</keyword>
<dbReference type="InterPro" id="IPR008753">
    <property type="entry name" value="Peptidase_M13_N"/>
</dbReference>
<keyword evidence="6" id="KW-0862">Zinc</keyword>
<evidence type="ECO:0000313" key="11">
    <source>
        <dbReference type="Proteomes" id="UP000230423"/>
    </source>
</evidence>
<dbReference type="InterPro" id="IPR000718">
    <property type="entry name" value="Peptidase_M13"/>
</dbReference>
<keyword evidence="3" id="KW-0645">Protease</keyword>
<dbReference type="EMBL" id="KZ348520">
    <property type="protein sequence ID" value="PIO66087.1"/>
    <property type="molecule type" value="Genomic_DNA"/>
</dbReference>
<dbReference type="Pfam" id="PF01431">
    <property type="entry name" value="Peptidase_M13"/>
    <property type="match status" value="1"/>
</dbReference>
<dbReference type="AlphaFoldDB" id="A0A2G9U735"/>
<proteinExistence type="inferred from homology"/>
<dbReference type="GO" id="GO:0005886">
    <property type="term" value="C:plasma membrane"/>
    <property type="evidence" value="ECO:0007669"/>
    <property type="project" value="TreeGrafter"/>
</dbReference>
<dbReference type="InterPro" id="IPR024079">
    <property type="entry name" value="MetalloPept_cat_dom_sf"/>
</dbReference>
<dbReference type="InterPro" id="IPR018497">
    <property type="entry name" value="Peptidase_M13_C"/>
</dbReference>
<keyword evidence="4" id="KW-0479">Metal-binding</keyword>
<evidence type="ECO:0000256" key="5">
    <source>
        <dbReference type="ARBA" id="ARBA00022801"/>
    </source>
</evidence>
<comment type="cofactor">
    <cofactor evidence="1">
        <name>Zn(2+)</name>
        <dbReference type="ChEBI" id="CHEBI:29105"/>
    </cofactor>
</comment>
<dbReference type="InterPro" id="IPR042089">
    <property type="entry name" value="Peptidase_M13_dom_2"/>
</dbReference>